<dbReference type="EMBL" id="WEHW01000026">
    <property type="protein sequence ID" value="KAB7650894.1"/>
    <property type="molecule type" value="Genomic_DNA"/>
</dbReference>
<evidence type="ECO:0000313" key="2">
    <source>
        <dbReference type="EMBL" id="KAB7650894.1"/>
    </source>
</evidence>
<keyword evidence="3" id="KW-1185">Reference proteome</keyword>
<name>A0AAI9WMT2_9BURK</name>
<dbReference type="Proteomes" id="UP000469462">
    <property type="component" value="Unassembled WGS sequence"/>
</dbReference>
<evidence type="ECO:0000313" key="3">
    <source>
        <dbReference type="Proteomes" id="UP000469462"/>
    </source>
</evidence>
<proteinExistence type="predicted"/>
<comment type="caution">
    <text evidence="2">The sequence shown here is derived from an EMBL/GenBank/DDBJ whole genome shotgun (WGS) entry which is preliminary data.</text>
</comment>
<protein>
    <submittedName>
        <fullName evidence="2">DUF234 domain-containing protein</fullName>
    </submittedName>
</protein>
<dbReference type="InterPro" id="IPR004256">
    <property type="entry name" value="DUF234"/>
</dbReference>
<dbReference type="RefSeq" id="WP_152157056.1">
    <property type="nucleotide sequence ID" value="NZ_WEHW01000026.1"/>
</dbReference>
<feature type="domain" description="DUF234" evidence="1">
    <location>
        <begin position="30"/>
        <end position="65"/>
    </location>
</feature>
<dbReference type="Pfam" id="PF03008">
    <property type="entry name" value="DUF234"/>
    <property type="match status" value="1"/>
</dbReference>
<evidence type="ECO:0000259" key="1">
    <source>
        <dbReference type="Pfam" id="PF03008"/>
    </source>
</evidence>
<organism evidence="2 3">
    <name type="scientific">Sutterella seckii</name>
    <dbReference type="NCBI Taxonomy" id="1944635"/>
    <lineage>
        <taxon>Bacteria</taxon>
        <taxon>Pseudomonadati</taxon>
        <taxon>Pseudomonadota</taxon>
        <taxon>Betaproteobacteria</taxon>
        <taxon>Burkholderiales</taxon>
        <taxon>Sutterellaceae</taxon>
        <taxon>Sutterella</taxon>
    </lineage>
</organism>
<gene>
    <name evidence="2" type="ORF">GBM96_07560</name>
</gene>
<reference evidence="2 3" key="1">
    <citation type="submission" date="2019-10" db="EMBL/GenBank/DDBJ databases">
        <title>Genome diversity of Sutterella seckii.</title>
        <authorList>
            <person name="Chaplin A.V."/>
            <person name="Sokolova S.R."/>
            <person name="Mosin K.A."/>
            <person name="Ivanova E.L."/>
            <person name="Kochetkova T.O."/>
            <person name="Goltsov A.Y."/>
            <person name="Trofimov D.Y."/>
            <person name="Efimov B.A."/>
        </authorList>
    </citation>
    <scope>NUCLEOTIDE SEQUENCE [LARGE SCALE GENOMIC DNA]</scope>
    <source>
        <strain evidence="2 3">ASD3426</strain>
    </source>
</reference>
<dbReference type="AlphaFoldDB" id="A0AAI9WMT2"/>
<accession>A0AAI9WMT2</accession>
<sequence length="137" mass="15701">MRDAFLAGYAAFSRPALRDCFTSILLESGRFSEVGPWWDRRGFNEIDIVAVSGREILLFEVKRSEEKINPVQLANKTQAFFEARSKLQKLPLRLASLTLEDLRKSTDEIIEKACSSGFSQRRVHRQSRQRKRIPSAG</sequence>